<dbReference type="Pfam" id="PF00311">
    <property type="entry name" value="PEPcase"/>
    <property type="match status" value="1"/>
</dbReference>
<dbReference type="Gene3D" id="2.130.10.10">
    <property type="entry name" value="YVTN repeat-like/Quinoprotein amine dehydrogenase"/>
    <property type="match status" value="1"/>
</dbReference>
<keyword evidence="2" id="KW-1185">Reference proteome</keyword>
<comment type="caution">
    <text evidence="1">The sequence shown here is derived from an EMBL/GenBank/DDBJ whole genome shotgun (WGS) entry which is preliminary data.</text>
</comment>
<organism evidence="1 2">
    <name type="scientific">Pisum sativum</name>
    <name type="common">Garden pea</name>
    <name type="synonym">Lathyrus oleraceus</name>
    <dbReference type="NCBI Taxonomy" id="3888"/>
    <lineage>
        <taxon>Eukaryota</taxon>
        <taxon>Viridiplantae</taxon>
        <taxon>Streptophyta</taxon>
        <taxon>Embryophyta</taxon>
        <taxon>Tracheophyta</taxon>
        <taxon>Spermatophyta</taxon>
        <taxon>Magnoliopsida</taxon>
        <taxon>eudicotyledons</taxon>
        <taxon>Gunneridae</taxon>
        <taxon>Pentapetalae</taxon>
        <taxon>rosids</taxon>
        <taxon>fabids</taxon>
        <taxon>Fabales</taxon>
        <taxon>Fabaceae</taxon>
        <taxon>Papilionoideae</taxon>
        <taxon>50 kb inversion clade</taxon>
        <taxon>NPAAA clade</taxon>
        <taxon>Hologalegina</taxon>
        <taxon>IRL clade</taxon>
        <taxon>Fabeae</taxon>
        <taxon>Lathyrus</taxon>
    </lineage>
</organism>
<evidence type="ECO:0000313" key="1">
    <source>
        <dbReference type="EMBL" id="KAI5424106.1"/>
    </source>
</evidence>
<accession>A0A9D4XMU5</accession>
<name>A0A9D4XMU5_PEA</name>
<dbReference type="PANTHER" id="PTHR33739:SF3">
    <property type="entry name" value="OS07G0681500 PROTEIN"/>
    <property type="match status" value="1"/>
</dbReference>
<proteinExistence type="predicted"/>
<dbReference type="InterPro" id="IPR001680">
    <property type="entry name" value="WD40_rpt"/>
</dbReference>
<gene>
    <name evidence="1" type="ORF">KIW84_030356</name>
</gene>
<dbReference type="PANTHER" id="PTHR33739">
    <property type="entry name" value="OS07G0681500 PROTEIN"/>
    <property type="match status" value="1"/>
</dbReference>
<dbReference type="GO" id="GO:0008964">
    <property type="term" value="F:phosphoenolpyruvate carboxylase activity"/>
    <property type="evidence" value="ECO:0007669"/>
    <property type="project" value="InterPro"/>
</dbReference>
<reference evidence="1 2" key="1">
    <citation type="journal article" date="2022" name="Nat. Genet.">
        <title>Improved pea reference genome and pan-genome highlight genomic features and evolutionary characteristics.</title>
        <authorList>
            <person name="Yang T."/>
            <person name="Liu R."/>
            <person name="Luo Y."/>
            <person name="Hu S."/>
            <person name="Wang D."/>
            <person name="Wang C."/>
            <person name="Pandey M.K."/>
            <person name="Ge S."/>
            <person name="Xu Q."/>
            <person name="Li N."/>
            <person name="Li G."/>
            <person name="Huang Y."/>
            <person name="Saxena R.K."/>
            <person name="Ji Y."/>
            <person name="Li M."/>
            <person name="Yan X."/>
            <person name="He Y."/>
            <person name="Liu Y."/>
            <person name="Wang X."/>
            <person name="Xiang C."/>
            <person name="Varshney R.K."/>
            <person name="Ding H."/>
            <person name="Gao S."/>
            <person name="Zong X."/>
        </authorList>
    </citation>
    <scope>NUCLEOTIDE SEQUENCE [LARGE SCALE GENOMIC DNA]</scope>
    <source>
        <strain evidence="1 2">cv. Zhongwan 6</strain>
    </source>
</reference>
<dbReference type="GO" id="GO:0006099">
    <property type="term" value="P:tricarboxylic acid cycle"/>
    <property type="evidence" value="ECO:0007669"/>
    <property type="project" value="InterPro"/>
</dbReference>
<dbReference type="GO" id="GO:2000762">
    <property type="term" value="P:regulation of phenylpropanoid metabolic process"/>
    <property type="evidence" value="ECO:0007669"/>
    <property type="project" value="InterPro"/>
</dbReference>
<dbReference type="SMART" id="SM00320">
    <property type="entry name" value="WD40"/>
    <property type="match status" value="3"/>
</dbReference>
<dbReference type="InterPro" id="IPR015813">
    <property type="entry name" value="Pyrv/PenolPyrv_kinase-like_dom"/>
</dbReference>
<dbReference type="EMBL" id="JAMSHJ010000003">
    <property type="protein sequence ID" value="KAI5424106.1"/>
    <property type="molecule type" value="Genomic_DNA"/>
</dbReference>
<dbReference type="Gramene" id="Psat03G0035600-T1">
    <property type="protein sequence ID" value="KAI5424106.1"/>
    <property type="gene ID" value="KIW84_030356"/>
</dbReference>
<dbReference type="InterPro" id="IPR036322">
    <property type="entry name" value="WD40_repeat_dom_sf"/>
</dbReference>
<dbReference type="GO" id="GO:0016592">
    <property type="term" value="C:mediator complex"/>
    <property type="evidence" value="ECO:0007669"/>
    <property type="project" value="InterPro"/>
</dbReference>
<protein>
    <submittedName>
        <fullName evidence="1">Uncharacterized protein</fullName>
    </submittedName>
</protein>
<dbReference type="SUPFAM" id="SSF50978">
    <property type="entry name" value="WD40 repeat-like"/>
    <property type="match status" value="1"/>
</dbReference>
<dbReference type="InterPro" id="IPR039638">
    <property type="entry name" value="MED33A/B"/>
</dbReference>
<dbReference type="InterPro" id="IPR015943">
    <property type="entry name" value="WD40/YVTN_repeat-like_dom_sf"/>
</dbReference>
<dbReference type="GO" id="GO:0015977">
    <property type="term" value="P:carbon fixation"/>
    <property type="evidence" value="ECO:0007669"/>
    <property type="project" value="InterPro"/>
</dbReference>
<dbReference type="Proteomes" id="UP001058974">
    <property type="component" value="Chromosome 3"/>
</dbReference>
<dbReference type="InterPro" id="IPR021135">
    <property type="entry name" value="PEP_COase"/>
</dbReference>
<dbReference type="SUPFAM" id="SSF51621">
    <property type="entry name" value="Phosphoenolpyruvate/pyruvate domain"/>
    <property type="match status" value="1"/>
</dbReference>
<evidence type="ECO:0000313" key="2">
    <source>
        <dbReference type="Proteomes" id="UP001058974"/>
    </source>
</evidence>
<dbReference type="AlphaFoldDB" id="A0A9D4XMU5"/>
<sequence>MVFQEPRFVEYFTLATPELEYGRMNIGSRPAKRKPSGGIETLRAIPWIFAWTQTRFHLPVWLGFGAAFKHVIDKDIRNLQMLQEMYKSAAASKEAPIPVSRVTWSPGGSFVGVAFTKHLIHLYAYTGSNELTQRIEIDAHVGGVNDLSFALPNKQLCIVTYGDDKLIKVWDANGRRLFTFEGLEAPIYSICPHHKENIQFIFSTSIDEETKENNSVTETGNILVQNTVDALIQITDMYAAPSDTTSSVGDDGLTKEWPSNGKDLYQTATVILSMIYQKMTKGGILSSSSSLPTSSNTCSSLIKYGDNALQRPVLPAWEIMEALPFVLEAILTACVHGRLSSRDLTTDWPSPATILKSVESEIKAILTHVGVAVPNCSSGDSPVMLSLPMAALVSLSITFKLDKSLEYIHAITGAALENCASSCPWPSMHVIVSL</sequence>